<evidence type="ECO:0000313" key="12">
    <source>
        <dbReference type="Proteomes" id="UP001367771"/>
    </source>
</evidence>
<protein>
    <submittedName>
        <fullName evidence="11">Response regulator transcription factor</fullName>
    </submittedName>
</protein>
<keyword evidence="12" id="KW-1185">Reference proteome</keyword>
<dbReference type="EMBL" id="JBBBDM010000010">
    <property type="protein sequence ID" value="MEI5688593.1"/>
    <property type="molecule type" value="Genomic_DNA"/>
</dbReference>
<dbReference type="Pfam" id="PF00072">
    <property type="entry name" value="Response_reg"/>
    <property type="match status" value="1"/>
</dbReference>
<dbReference type="InterPro" id="IPR016032">
    <property type="entry name" value="Sig_transdc_resp-reg_C-effctor"/>
</dbReference>
<dbReference type="InterPro" id="IPR039420">
    <property type="entry name" value="WalR-like"/>
</dbReference>
<dbReference type="RefSeq" id="WP_336545910.1">
    <property type="nucleotide sequence ID" value="NZ_JBBBDM010000010.1"/>
</dbReference>
<dbReference type="PANTHER" id="PTHR48111">
    <property type="entry name" value="REGULATOR OF RPOS"/>
    <property type="match status" value="1"/>
</dbReference>
<comment type="caution">
    <text evidence="11">The sequence shown here is derived from an EMBL/GenBank/DDBJ whole genome shotgun (WGS) entry which is preliminary data.</text>
</comment>
<dbReference type="Proteomes" id="UP001367771">
    <property type="component" value="Unassembled WGS sequence"/>
</dbReference>
<dbReference type="PROSITE" id="PS51755">
    <property type="entry name" value="OMPR_PHOB"/>
    <property type="match status" value="1"/>
</dbReference>
<keyword evidence="4 7" id="KW-0238">DNA-binding</keyword>
<dbReference type="InterPro" id="IPR001867">
    <property type="entry name" value="OmpR/PhoB-type_DNA-bd"/>
</dbReference>
<feature type="modified residue" description="4-aspartylphosphate" evidence="6">
    <location>
        <position position="74"/>
    </location>
</feature>
<evidence type="ECO:0000259" key="9">
    <source>
        <dbReference type="PROSITE" id="PS50110"/>
    </source>
</evidence>
<feature type="region of interest" description="Disordered" evidence="8">
    <location>
        <begin position="1"/>
        <end position="23"/>
    </location>
</feature>
<dbReference type="SMART" id="SM00448">
    <property type="entry name" value="REC"/>
    <property type="match status" value="1"/>
</dbReference>
<dbReference type="Gene3D" id="1.10.10.10">
    <property type="entry name" value="Winged helix-like DNA-binding domain superfamily/Winged helix DNA-binding domain"/>
    <property type="match status" value="1"/>
</dbReference>
<feature type="domain" description="Response regulatory" evidence="9">
    <location>
        <begin position="25"/>
        <end position="139"/>
    </location>
</feature>
<dbReference type="Gene3D" id="3.40.50.2300">
    <property type="match status" value="1"/>
</dbReference>
<dbReference type="SMART" id="SM00862">
    <property type="entry name" value="Trans_reg_C"/>
    <property type="match status" value="1"/>
</dbReference>
<proteinExistence type="predicted"/>
<keyword evidence="3" id="KW-0805">Transcription regulation</keyword>
<organism evidence="11 12">
    <name type="scientific">Sphingomonas kyungheensis</name>
    <dbReference type="NCBI Taxonomy" id="1069987"/>
    <lineage>
        <taxon>Bacteria</taxon>
        <taxon>Pseudomonadati</taxon>
        <taxon>Pseudomonadota</taxon>
        <taxon>Alphaproteobacteria</taxon>
        <taxon>Sphingomonadales</taxon>
        <taxon>Sphingomonadaceae</taxon>
        <taxon>Sphingomonas</taxon>
    </lineage>
</organism>
<dbReference type="InterPro" id="IPR001789">
    <property type="entry name" value="Sig_transdc_resp-reg_receiver"/>
</dbReference>
<dbReference type="InterPro" id="IPR036388">
    <property type="entry name" value="WH-like_DNA-bd_sf"/>
</dbReference>
<evidence type="ECO:0000256" key="8">
    <source>
        <dbReference type="SAM" id="MobiDB-lite"/>
    </source>
</evidence>
<evidence type="ECO:0000256" key="4">
    <source>
        <dbReference type="ARBA" id="ARBA00023125"/>
    </source>
</evidence>
<dbReference type="PANTHER" id="PTHR48111:SF4">
    <property type="entry name" value="DNA-BINDING DUAL TRANSCRIPTIONAL REGULATOR OMPR"/>
    <property type="match status" value="1"/>
</dbReference>
<feature type="DNA-binding region" description="OmpR/PhoB-type" evidence="7">
    <location>
        <begin position="161"/>
        <end position="260"/>
    </location>
</feature>
<feature type="compositionally biased region" description="Pro residues" evidence="8">
    <location>
        <begin position="13"/>
        <end position="23"/>
    </location>
</feature>
<dbReference type="CDD" id="cd00383">
    <property type="entry name" value="trans_reg_C"/>
    <property type="match status" value="1"/>
</dbReference>
<dbReference type="InterPro" id="IPR011006">
    <property type="entry name" value="CheY-like_superfamily"/>
</dbReference>
<evidence type="ECO:0000259" key="10">
    <source>
        <dbReference type="PROSITE" id="PS51755"/>
    </source>
</evidence>
<sequence length="274" mass="29644">MTNDTPPLGRAATPPPGAVPPDAPAVVIVDQDAGVTAALAEMLLDNGIGATAVASTHALLDHHRLHRCDVVILDMAACGDGGLSVMRSLTDGQRSPAIIVMTRLATEVDRIVALEMGADDCVARPISPREMLARVRAVLRRRNRLSRDGVRPIASTALPPVEVACFAGWAFDVRSRRLVSPAGEPVPLTNGEFGMLATFVTAPQTVHSREELVRAYGREWGNPHDRSIDVNLSRLRRKLALHARDELIRTVRNGGYLFVPMVHYRRPGETALAN</sequence>
<feature type="domain" description="OmpR/PhoB-type" evidence="10">
    <location>
        <begin position="161"/>
        <end position="260"/>
    </location>
</feature>
<dbReference type="PROSITE" id="PS50110">
    <property type="entry name" value="RESPONSE_REGULATORY"/>
    <property type="match status" value="1"/>
</dbReference>
<evidence type="ECO:0000256" key="2">
    <source>
        <dbReference type="ARBA" id="ARBA00023012"/>
    </source>
</evidence>
<dbReference type="Pfam" id="PF00486">
    <property type="entry name" value="Trans_reg_C"/>
    <property type="match status" value="1"/>
</dbReference>
<keyword evidence="5" id="KW-0804">Transcription</keyword>
<reference evidence="11 12" key="1">
    <citation type="journal article" date="2013" name="Int. J. Syst. Evol. Microbiol.">
        <title>Sphingomonas kyungheensis sp. nov., a bacterium with ginsenoside-converting activity isolated from soil of a ginseng field.</title>
        <authorList>
            <person name="Son H.M."/>
            <person name="Yang J.E."/>
            <person name="Park Y."/>
            <person name="Han C.K."/>
            <person name="Kim S.G."/>
            <person name="Kook M."/>
            <person name="Yi T.H."/>
        </authorList>
    </citation>
    <scope>NUCLEOTIDE SEQUENCE [LARGE SCALE GENOMIC DNA]</scope>
    <source>
        <strain evidence="11 12">LMG 26582</strain>
    </source>
</reference>
<evidence type="ECO:0000313" key="11">
    <source>
        <dbReference type="EMBL" id="MEI5688593.1"/>
    </source>
</evidence>
<keyword evidence="2" id="KW-0902">Two-component regulatory system</keyword>
<dbReference type="SUPFAM" id="SSF46894">
    <property type="entry name" value="C-terminal effector domain of the bipartite response regulators"/>
    <property type="match status" value="1"/>
</dbReference>
<evidence type="ECO:0000256" key="7">
    <source>
        <dbReference type="PROSITE-ProRule" id="PRU01091"/>
    </source>
</evidence>
<accession>A0ABU8H6H3</accession>
<dbReference type="Gene3D" id="6.10.250.690">
    <property type="match status" value="1"/>
</dbReference>
<evidence type="ECO:0000256" key="1">
    <source>
        <dbReference type="ARBA" id="ARBA00022553"/>
    </source>
</evidence>
<dbReference type="SUPFAM" id="SSF52172">
    <property type="entry name" value="CheY-like"/>
    <property type="match status" value="1"/>
</dbReference>
<keyword evidence="1 6" id="KW-0597">Phosphoprotein</keyword>
<gene>
    <name evidence="11" type="ORF">V8201_15980</name>
</gene>
<evidence type="ECO:0000256" key="5">
    <source>
        <dbReference type="ARBA" id="ARBA00023163"/>
    </source>
</evidence>
<evidence type="ECO:0000256" key="6">
    <source>
        <dbReference type="PROSITE-ProRule" id="PRU00169"/>
    </source>
</evidence>
<name>A0ABU8H6H3_9SPHN</name>
<evidence type="ECO:0000256" key="3">
    <source>
        <dbReference type="ARBA" id="ARBA00023015"/>
    </source>
</evidence>